<keyword evidence="6" id="KW-0233">DNA recombination</keyword>
<reference evidence="8 9" key="1">
    <citation type="journal article" date="2023" name="Microbiol. Resour. Announc.">
        <title>Complete Genome Sequence of the First Colistin-Resistant Raoultella electrica Strain.</title>
        <authorList>
            <person name="Aldeia C."/>
            <person name="Campos-Madueno E.I."/>
            <person name="Sendi P."/>
            <person name="Endimiani A."/>
        </authorList>
    </citation>
    <scope>NUCLEOTIDE SEQUENCE [LARGE SCALE GENOMIC DNA]</scope>
    <source>
        <strain evidence="8 9">S2-IND-01-C</strain>
    </source>
</reference>
<evidence type="ECO:0000313" key="9">
    <source>
        <dbReference type="Proteomes" id="UP001210130"/>
    </source>
</evidence>
<organism evidence="8 9">
    <name type="scientific">Klebsiella electrica</name>
    <dbReference type="NCBI Taxonomy" id="1259973"/>
    <lineage>
        <taxon>Bacteria</taxon>
        <taxon>Pseudomonadati</taxon>
        <taxon>Pseudomonadota</taxon>
        <taxon>Gammaproteobacteria</taxon>
        <taxon>Enterobacterales</taxon>
        <taxon>Enterobacteriaceae</taxon>
        <taxon>Klebsiella/Raoultella group</taxon>
        <taxon>Klebsiella</taxon>
    </lineage>
</organism>
<comment type="similarity">
    <text evidence="1">Belongs to the 'phage' integrase family.</text>
</comment>
<protein>
    <submittedName>
        <fullName evidence="8">Tyrosine-type DNA invertase</fullName>
    </submittedName>
</protein>
<evidence type="ECO:0000259" key="7">
    <source>
        <dbReference type="PROSITE" id="PS51898"/>
    </source>
</evidence>
<dbReference type="NCBIfam" id="NF007370">
    <property type="entry name" value="PRK09870.1"/>
    <property type="match status" value="1"/>
</dbReference>
<evidence type="ECO:0000256" key="3">
    <source>
        <dbReference type="ARBA" id="ARBA00022908"/>
    </source>
</evidence>
<dbReference type="InterPro" id="IPR011010">
    <property type="entry name" value="DNA_brk_join_enz"/>
</dbReference>
<dbReference type="EMBL" id="CP112887">
    <property type="protein sequence ID" value="WBW60405.1"/>
    <property type="molecule type" value="Genomic_DNA"/>
</dbReference>
<name>A0AAJ5QTX6_9ENTR</name>
<evidence type="ECO:0000313" key="8">
    <source>
        <dbReference type="EMBL" id="WBW60405.1"/>
    </source>
</evidence>
<dbReference type="Proteomes" id="UP001210130">
    <property type="component" value="Chromosome"/>
</dbReference>
<dbReference type="GO" id="GO:0003677">
    <property type="term" value="F:DNA binding"/>
    <property type="evidence" value="ECO:0007669"/>
    <property type="project" value="InterPro"/>
</dbReference>
<dbReference type="Gene3D" id="1.10.443.10">
    <property type="entry name" value="Intergrase catalytic core"/>
    <property type="match status" value="1"/>
</dbReference>
<dbReference type="Pfam" id="PF00589">
    <property type="entry name" value="Phage_integrase"/>
    <property type="match status" value="1"/>
</dbReference>
<evidence type="ECO:0000256" key="5">
    <source>
        <dbReference type="ARBA" id="ARBA00023163"/>
    </source>
</evidence>
<keyword evidence="2" id="KW-1029">Fimbrium biogenesis</keyword>
<dbReference type="InterPro" id="IPR013762">
    <property type="entry name" value="Integrase-like_cat_sf"/>
</dbReference>
<sequence>MSKRKFLTWREVSHMMQAVSGGQTGARDCCLILLAFRHGLRISELLGLRFRDLDLQGGRIIVSRLKQGFSTVHPLMPDERRALEAWMRVRETWQKPILPEIVFISTRGTPLSRQQAWRIVRNSGERSGLNTATHPHMLRHACGYELAERGTDTRLIQDYLGHRNIRHTVRYTASNAARFTGLWERENRLDIDLHKKKRRNK</sequence>
<evidence type="ECO:0000256" key="2">
    <source>
        <dbReference type="ARBA" id="ARBA00022558"/>
    </source>
</evidence>
<dbReference type="PROSITE" id="PS51898">
    <property type="entry name" value="TYR_RECOMBINASE"/>
    <property type="match status" value="1"/>
</dbReference>
<dbReference type="GO" id="GO:0015074">
    <property type="term" value="P:DNA integration"/>
    <property type="evidence" value="ECO:0007669"/>
    <property type="project" value="UniProtKB-KW"/>
</dbReference>
<dbReference type="AlphaFoldDB" id="A0AAJ5QTX6"/>
<proteinExistence type="inferred from homology"/>
<dbReference type="RefSeq" id="WP_100683085.1">
    <property type="nucleotide sequence ID" value="NZ_CP041247.1"/>
</dbReference>
<keyword evidence="9" id="KW-1185">Reference proteome</keyword>
<dbReference type="GO" id="GO:0006310">
    <property type="term" value="P:DNA recombination"/>
    <property type="evidence" value="ECO:0007669"/>
    <property type="project" value="UniProtKB-KW"/>
</dbReference>
<gene>
    <name evidence="8" type="ORF">OR613_20680</name>
</gene>
<keyword evidence="5" id="KW-0804">Transcription</keyword>
<dbReference type="PANTHER" id="PTHR30349:SF62">
    <property type="entry name" value="TYPE 1 FIMBRIAE REGULATORY PROTEIN FIMB-RELATED"/>
    <property type="match status" value="1"/>
</dbReference>
<dbReference type="SUPFAM" id="SSF56349">
    <property type="entry name" value="DNA breaking-rejoining enzymes"/>
    <property type="match status" value="1"/>
</dbReference>
<dbReference type="PANTHER" id="PTHR30349">
    <property type="entry name" value="PHAGE INTEGRASE-RELATED"/>
    <property type="match status" value="1"/>
</dbReference>
<keyword evidence="4" id="KW-0805">Transcription regulation</keyword>
<dbReference type="InterPro" id="IPR002104">
    <property type="entry name" value="Integrase_catalytic"/>
</dbReference>
<evidence type="ECO:0000256" key="6">
    <source>
        <dbReference type="ARBA" id="ARBA00023172"/>
    </source>
</evidence>
<evidence type="ECO:0000256" key="4">
    <source>
        <dbReference type="ARBA" id="ARBA00023015"/>
    </source>
</evidence>
<feature type="domain" description="Tyr recombinase" evidence="7">
    <location>
        <begin position="2"/>
        <end position="184"/>
    </location>
</feature>
<dbReference type="NCBIfam" id="NF007371">
    <property type="entry name" value="PRK09871.1"/>
    <property type="match status" value="1"/>
</dbReference>
<evidence type="ECO:0000256" key="1">
    <source>
        <dbReference type="ARBA" id="ARBA00008857"/>
    </source>
</evidence>
<dbReference type="InterPro" id="IPR050090">
    <property type="entry name" value="Tyrosine_recombinase_XerCD"/>
</dbReference>
<keyword evidence="3" id="KW-0229">DNA integration</keyword>
<accession>A0AAJ5QTX6</accession>